<reference evidence="1" key="1">
    <citation type="submission" date="2023-08" db="EMBL/GenBank/DDBJ databases">
        <title>Complete genome sequence of Mycoplasma seminis 2200.</title>
        <authorList>
            <person name="Spergser J."/>
        </authorList>
    </citation>
    <scope>NUCLEOTIDE SEQUENCE [LARGE SCALE GENOMIC DNA]</scope>
    <source>
        <strain evidence="1">2200</strain>
    </source>
</reference>
<dbReference type="RefSeq" id="WP_305938082.1">
    <property type="nucleotide sequence ID" value="NZ_CP132191.1"/>
</dbReference>
<evidence type="ECO:0000313" key="1">
    <source>
        <dbReference type="EMBL" id="WLP85653.1"/>
    </source>
</evidence>
<gene>
    <name evidence="1" type="ORF">Q8852_00630</name>
</gene>
<dbReference type="Proteomes" id="UP001237011">
    <property type="component" value="Chromosome"/>
</dbReference>
<accession>A0ABY9HD98</accession>
<dbReference type="EMBL" id="CP132191">
    <property type="protein sequence ID" value="WLP85653.1"/>
    <property type="molecule type" value="Genomic_DNA"/>
</dbReference>
<sequence>MYKTIQNKANYQNTVIGTYNEFIEFTNQVIKEIFIFPKLKQPQKEAFQKLTQVFLRSIMYIPVLKTRDELLEHKALVDISNIDPIYFEQYNKFVDDSGLFTSIRDLNVQLVNLIIDDIQSDEAYSAFRNNIVEYQAQIEGDDCSHPASLTSDTRELYEIFNTFIYLYLLGKNEQLCLDLSPFVMYEVFNNASVNITKQDGEIKKENWFQFSRVQYHKFSVEKMKKYISQGLKIYLNSVEKE</sequence>
<name>A0ABY9HD98_9MOLU</name>
<organism evidence="1 2">
    <name type="scientific">Mycoplasma seminis</name>
    <dbReference type="NCBI Taxonomy" id="512749"/>
    <lineage>
        <taxon>Bacteria</taxon>
        <taxon>Bacillati</taxon>
        <taxon>Mycoplasmatota</taxon>
        <taxon>Mollicutes</taxon>
        <taxon>Mycoplasmataceae</taxon>
        <taxon>Mycoplasma</taxon>
    </lineage>
</organism>
<protein>
    <submittedName>
        <fullName evidence="1">Uncharacterized protein</fullName>
    </submittedName>
</protein>
<proteinExistence type="predicted"/>
<evidence type="ECO:0000313" key="2">
    <source>
        <dbReference type="Proteomes" id="UP001237011"/>
    </source>
</evidence>
<keyword evidence="2" id="KW-1185">Reference proteome</keyword>